<evidence type="ECO:0000256" key="1">
    <source>
        <dbReference type="SAM" id="MobiDB-lite"/>
    </source>
</evidence>
<feature type="region of interest" description="Disordered" evidence="1">
    <location>
        <begin position="83"/>
        <end position="111"/>
    </location>
</feature>
<dbReference type="Pfam" id="PF10824">
    <property type="entry name" value="T7SS_ESX_EspC"/>
    <property type="match status" value="1"/>
</dbReference>
<dbReference type="OrthoDB" id="4551840at2"/>
<feature type="compositionally biased region" description="Basic and acidic residues" evidence="1">
    <location>
        <begin position="93"/>
        <end position="111"/>
    </location>
</feature>
<evidence type="ECO:0000313" key="2">
    <source>
        <dbReference type="EMBL" id="SNY75862.1"/>
    </source>
</evidence>
<keyword evidence="3" id="KW-1185">Reference proteome</keyword>
<evidence type="ECO:0000313" key="3">
    <source>
        <dbReference type="Proteomes" id="UP000219565"/>
    </source>
</evidence>
<gene>
    <name evidence="2" type="ORF">SAMN04244553_0598</name>
</gene>
<dbReference type="STRING" id="1379680.GCA_001612615_00427"/>
<proteinExistence type="predicted"/>
<name>A0A285KT70_9NOCA</name>
<organism evidence="2 3">
    <name type="scientific">Nocardia amikacinitolerans</name>
    <dbReference type="NCBI Taxonomy" id="756689"/>
    <lineage>
        <taxon>Bacteria</taxon>
        <taxon>Bacillati</taxon>
        <taxon>Actinomycetota</taxon>
        <taxon>Actinomycetes</taxon>
        <taxon>Mycobacteriales</taxon>
        <taxon>Nocardiaceae</taxon>
        <taxon>Nocardia</taxon>
    </lineage>
</organism>
<dbReference type="RefSeq" id="WP_097243535.1">
    <property type="nucleotide sequence ID" value="NZ_JAMTCV010000002.1"/>
</dbReference>
<dbReference type="GO" id="GO:0009306">
    <property type="term" value="P:protein secretion"/>
    <property type="evidence" value="ECO:0007669"/>
    <property type="project" value="InterPro"/>
</dbReference>
<dbReference type="AlphaFoldDB" id="A0A285KT70"/>
<dbReference type="EMBL" id="OBEG01000001">
    <property type="protein sequence ID" value="SNY75862.1"/>
    <property type="molecule type" value="Genomic_DNA"/>
</dbReference>
<protein>
    <submittedName>
        <fullName evidence="2">Excreted virulence factor EspC, type VII ESX diderm</fullName>
    </submittedName>
</protein>
<sequence length="111" mass="12223">MGNPGDIAIDPGGMRDHAAKVDAVLTGLPTAREAAEYLAHADDGYGTLVGPYARSILNPLHDRILERLRTVTEDAEQLPPKLRFAADSFENLDAGRKNETDRQREQIEQQV</sequence>
<reference evidence="2 3" key="1">
    <citation type="submission" date="2017-09" db="EMBL/GenBank/DDBJ databases">
        <authorList>
            <person name="Ehlers B."/>
            <person name="Leendertz F.H."/>
        </authorList>
    </citation>
    <scope>NUCLEOTIDE SEQUENCE [LARGE SCALE GENOMIC DNA]</scope>
    <source>
        <strain evidence="2 3">DSM 45537</strain>
    </source>
</reference>
<accession>A0A285KT70</accession>
<dbReference type="Proteomes" id="UP000219565">
    <property type="component" value="Unassembled WGS sequence"/>
</dbReference>
<dbReference type="InterPro" id="IPR022536">
    <property type="entry name" value="EspC"/>
</dbReference>